<evidence type="ECO:0000313" key="2">
    <source>
        <dbReference type="Proteomes" id="UP000198802"/>
    </source>
</evidence>
<dbReference type="RefSeq" id="WP_193209762.1">
    <property type="nucleotide sequence ID" value="NZ_FAOZ01000051.1"/>
</dbReference>
<evidence type="ECO:0000313" key="1">
    <source>
        <dbReference type="EMBL" id="CUU60958.1"/>
    </source>
</evidence>
<dbReference type="AlphaFoldDB" id="A0A0S4R0T7"/>
<proteinExistence type="predicted"/>
<protein>
    <recommendedName>
        <fullName evidence="3">SnoaL-like domain-containing protein</fullName>
    </recommendedName>
</protein>
<dbReference type="Proteomes" id="UP000198802">
    <property type="component" value="Unassembled WGS sequence"/>
</dbReference>
<name>A0A0S4R0T7_9ACTN</name>
<sequence>MALALHDLDEVIGDHTGLARAALEYTRLMKRLVDTGKEPGFSAECWAPVAELVAVDTFERIGPFKEVMNWAEYAAFLTQWAQASEWECSFRRVTETGSLVLLELEERSTTGGFSSTVNSATTYEYDADGKVIHLAVYLQMQLPAPETLASYEGIKITQ</sequence>
<evidence type="ECO:0008006" key="3">
    <source>
        <dbReference type="Google" id="ProtNLM"/>
    </source>
</evidence>
<dbReference type="EMBL" id="FAOZ01000051">
    <property type="protein sequence ID" value="CUU60958.1"/>
    <property type="molecule type" value="Genomic_DNA"/>
</dbReference>
<dbReference type="SUPFAM" id="SSF54427">
    <property type="entry name" value="NTF2-like"/>
    <property type="match status" value="1"/>
</dbReference>
<dbReference type="InterPro" id="IPR032710">
    <property type="entry name" value="NTF2-like_dom_sf"/>
</dbReference>
<keyword evidence="2" id="KW-1185">Reference proteome</keyword>
<accession>A0A0S4R0T7</accession>
<gene>
    <name evidence="1" type="ORF">Ga0074812_15119</name>
</gene>
<reference evidence="2" key="1">
    <citation type="submission" date="2015-11" db="EMBL/GenBank/DDBJ databases">
        <authorList>
            <person name="Varghese N."/>
        </authorList>
    </citation>
    <scope>NUCLEOTIDE SEQUENCE [LARGE SCALE GENOMIC DNA]</scope>
    <source>
        <strain evidence="2">DSM 45899</strain>
    </source>
</reference>
<organism evidence="1 2">
    <name type="scientific">Parafrankia irregularis</name>
    <dbReference type="NCBI Taxonomy" id="795642"/>
    <lineage>
        <taxon>Bacteria</taxon>
        <taxon>Bacillati</taxon>
        <taxon>Actinomycetota</taxon>
        <taxon>Actinomycetes</taxon>
        <taxon>Frankiales</taxon>
        <taxon>Frankiaceae</taxon>
        <taxon>Parafrankia</taxon>
    </lineage>
</organism>
<dbReference type="Gene3D" id="3.10.450.50">
    <property type="match status" value="1"/>
</dbReference>